<accession>A0A8T4KS64</accession>
<dbReference type="GO" id="GO:0004056">
    <property type="term" value="F:argininosuccinate lyase activity"/>
    <property type="evidence" value="ECO:0007669"/>
    <property type="project" value="UniProtKB-UniRule"/>
</dbReference>
<reference evidence="3" key="1">
    <citation type="submission" date="2021-03" db="EMBL/GenBank/DDBJ databases">
        <authorList>
            <person name="Jaffe A."/>
        </authorList>
    </citation>
    <scope>NUCLEOTIDE SEQUENCE</scope>
    <source>
        <strain evidence="3">RIFCSPLOWO2_01_FULL_43_13</strain>
    </source>
</reference>
<dbReference type="GO" id="GO:0042450">
    <property type="term" value="P:L-arginine biosynthetic process via ornithine"/>
    <property type="evidence" value="ECO:0007669"/>
    <property type="project" value="UniProtKB-UniRule"/>
</dbReference>
<dbReference type="InterPro" id="IPR020557">
    <property type="entry name" value="Fumarate_lyase_CS"/>
</dbReference>
<name>A0A8T4KS64_9ARCH</name>
<evidence type="ECO:0000313" key="3">
    <source>
        <dbReference type="EMBL" id="MBS3057958.1"/>
    </source>
</evidence>
<evidence type="ECO:0000313" key="4">
    <source>
        <dbReference type="Proteomes" id="UP000680185"/>
    </source>
</evidence>
<dbReference type="PRINTS" id="PR00145">
    <property type="entry name" value="ARGSUCLYASE"/>
</dbReference>
<dbReference type="EC" id="4.3.2.1" evidence="1"/>
<organism evidence="3 4">
    <name type="scientific">Candidatus Iainarchaeum sp</name>
    <dbReference type="NCBI Taxonomy" id="3101447"/>
    <lineage>
        <taxon>Archaea</taxon>
        <taxon>Candidatus Iainarchaeota</taxon>
        <taxon>Candidatus Iainarchaeia</taxon>
        <taxon>Candidatus Iainarchaeales</taxon>
        <taxon>Candidatus Iainarchaeaceae</taxon>
        <taxon>Candidatus Iainarchaeum</taxon>
    </lineage>
</organism>
<reference evidence="3" key="2">
    <citation type="submission" date="2021-05" db="EMBL/GenBank/DDBJ databases">
        <title>Protein family content uncovers lineage relationships and bacterial pathway maintenance mechanisms in DPANN archaea.</title>
        <authorList>
            <person name="Castelle C.J."/>
            <person name="Meheust R."/>
            <person name="Jaffe A.L."/>
            <person name="Seitz K."/>
            <person name="Gong X."/>
            <person name="Baker B.J."/>
            <person name="Banfield J.F."/>
        </authorList>
    </citation>
    <scope>NUCLEOTIDE SEQUENCE</scope>
    <source>
        <strain evidence="3">RIFCSPLOWO2_01_FULL_43_13</strain>
    </source>
</reference>
<dbReference type="InterPro" id="IPR009049">
    <property type="entry name" value="Argininosuccinate_lyase"/>
</dbReference>
<dbReference type="NCBIfam" id="TIGR00838">
    <property type="entry name" value="argH"/>
    <property type="match status" value="1"/>
</dbReference>
<proteinExistence type="predicted"/>
<dbReference type="GO" id="GO:0005829">
    <property type="term" value="C:cytosol"/>
    <property type="evidence" value="ECO:0007669"/>
    <property type="project" value="TreeGrafter"/>
</dbReference>
<dbReference type="PANTHER" id="PTHR43814:SF1">
    <property type="entry name" value="ARGININOSUCCINATE LYASE"/>
    <property type="match status" value="1"/>
</dbReference>
<sequence>MKLWDKGYKIDSRILEFSAGNDPIIDLQLLPFDIEASIAHAKMLKKIKVLKSLELKKLLKGLNEIKRLNKQGKFSIRPEEEDCHTAIENYLTKNFGVIGKKIHTGRSRNDQVLAALRLYEKEKIKETKKEILVFNAALKKLAKKFGKTPLPGYTHMRKAMPTTVKDWLECYAQSSQDNVFLLDCTLELIDKSPLGTGAGFGVPVFKLDRKMTARLMKFSKVLDNPIYAQLTRGKFESSIIHALSQVMFDLNKLSSDIILFSMGEFGFLDLPKEICTGSSMMPQKKNPDVLELVRGKYHIVIGEEFKIKSMLANLIAGFHREMQLTKEPVIASFDATINSLKIMSLVVSKLRVDKEKCKRAMSPELYATERAYKLVKEGIPFREAYKKVGKEYAKSQSSIHDKYLIDQHS</sequence>
<dbReference type="InterPro" id="IPR008948">
    <property type="entry name" value="L-Aspartase-like"/>
</dbReference>
<dbReference type="InterPro" id="IPR000362">
    <property type="entry name" value="Fumarate_lyase_fam"/>
</dbReference>
<evidence type="ECO:0000259" key="2">
    <source>
        <dbReference type="Pfam" id="PF00206"/>
    </source>
</evidence>
<dbReference type="Gene3D" id="1.10.275.10">
    <property type="entry name" value="Fumarase/aspartase (N-terminal domain)"/>
    <property type="match status" value="1"/>
</dbReference>
<dbReference type="Gene3D" id="1.10.40.30">
    <property type="entry name" value="Fumarase/aspartase (C-terminal domain)"/>
    <property type="match status" value="1"/>
</dbReference>
<keyword evidence="3" id="KW-0456">Lyase</keyword>
<dbReference type="InterPro" id="IPR024083">
    <property type="entry name" value="Fumarase/histidase_N"/>
</dbReference>
<dbReference type="PRINTS" id="PR00149">
    <property type="entry name" value="FUMRATELYASE"/>
</dbReference>
<feature type="domain" description="Fumarate lyase N-terminal" evidence="2">
    <location>
        <begin position="33"/>
        <end position="302"/>
    </location>
</feature>
<dbReference type="Pfam" id="PF00206">
    <property type="entry name" value="Lyase_1"/>
    <property type="match status" value="1"/>
</dbReference>
<dbReference type="PROSITE" id="PS00163">
    <property type="entry name" value="FUMARATE_LYASES"/>
    <property type="match status" value="1"/>
</dbReference>
<dbReference type="Proteomes" id="UP000680185">
    <property type="component" value="Unassembled WGS sequence"/>
</dbReference>
<protein>
    <recommendedName>
        <fullName evidence="1">Argininosuccinate lyase</fullName>
        <ecNumber evidence="1">4.3.2.1</ecNumber>
    </recommendedName>
</protein>
<dbReference type="SUPFAM" id="SSF48557">
    <property type="entry name" value="L-aspartase-like"/>
    <property type="match status" value="1"/>
</dbReference>
<dbReference type="Gene3D" id="1.20.200.10">
    <property type="entry name" value="Fumarase/aspartase (Central domain)"/>
    <property type="match status" value="1"/>
</dbReference>
<dbReference type="AlphaFoldDB" id="A0A8T4KS64"/>
<dbReference type="PANTHER" id="PTHR43814">
    <property type="entry name" value="ARGININOSUCCINATE LYASE"/>
    <property type="match status" value="1"/>
</dbReference>
<dbReference type="InterPro" id="IPR022761">
    <property type="entry name" value="Fumarate_lyase_N"/>
</dbReference>
<dbReference type="EMBL" id="JAGVWB010000005">
    <property type="protein sequence ID" value="MBS3057958.1"/>
    <property type="molecule type" value="Genomic_DNA"/>
</dbReference>
<gene>
    <name evidence="3" type="primary">argH</name>
    <name evidence="3" type="ORF">J4478_00980</name>
</gene>
<evidence type="ECO:0000256" key="1">
    <source>
        <dbReference type="NCBIfam" id="TIGR00838"/>
    </source>
</evidence>
<comment type="caution">
    <text evidence="3">The sequence shown here is derived from an EMBL/GenBank/DDBJ whole genome shotgun (WGS) entry which is preliminary data.</text>
</comment>